<feature type="transmembrane region" description="Helical" evidence="8">
    <location>
        <begin position="83"/>
        <end position="103"/>
    </location>
</feature>
<keyword evidence="6 8" id="KW-1133">Transmembrane helix</keyword>
<dbReference type="AlphaFoldDB" id="A0A1H3JWB9"/>
<evidence type="ECO:0000256" key="4">
    <source>
        <dbReference type="ARBA" id="ARBA00022475"/>
    </source>
</evidence>
<sequence length="315" mass="33877">MTPPPSLAIAGTPAERFRSGLLYGIGAYVLWGVFPLYFLLMRPAGAFEIVAWRILFSLVFCAILLTATRAWKPFLAIARQPRLLLLMGLAGALIYVNWQTYILATLSDQVVETSLGYFINPIATVLLGVLVLRERLRGLQWIAIAVSGVAVVVLAVGYGSVPWIALILAGSFGTYGLVKKHVGPRVDAVSGLTLETLWITPVALVIVIVVSQTTGLAFGSVSVWTTLILASAGVATAIPLLMFAAATRRLPLVYVGFVQFIVPIIQFVIGVFILHEPMPPARWAGFAIVWLALAILIVDMVRGARGSRAAEIEPG</sequence>
<dbReference type="InterPro" id="IPR004626">
    <property type="entry name" value="RarD"/>
</dbReference>
<dbReference type="Proteomes" id="UP000198891">
    <property type="component" value="Unassembled WGS sequence"/>
</dbReference>
<evidence type="ECO:0000256" key="7">
    <source>
        <dbReference type="ARBA" id="ARBA00023136"/>
    </source>
</evidence>
<dbReference type="NCBIfam" id="TIGR00688">
    <property type="entry name" value="rarD"/>
    <property type="match status" value="1"/>
</dbReference>
<keyword evidence="11" id="KW-1185">Reference proteome</keyword>
<comment type="subcellular location">
    <subcellularLocation>
        <location evidence="1">Cell membrane</location>
        <topology evidence="1">Multi-pass membrane protein</topology>
    </subcellularLocation>
</comment>
<dbReference type="EMBL" id="FNPZ01000001">
    <property type="protein sequence ID" value="SDY44171.1"/>
    <property type="molecule type" value="Genomic_DNA"/>
</dbReference>
<organism evidence="10 11">
    <name type="scientific">Herbiconiux ginsengi</name>
    <dbReference type="NCBI Taxonomy" id="381665"/>
    <lineage>
        <taxon>Bacteria</taxon>
        <taxon>Bacillati</taxon>
        <taxon>Actinomycetota</taxon>
        <taxon>Actinomycetes</taxon>
        <taxon>Micrococcales</taxon>
        <taxon>Microbacteriaceae</taxon>
        <taxon>Herbiconiux</taxon>
    </lineage>
</organism>
<name>A0A1H3JWB9_9MICO</name>
<keyword evidence="5 8" id="KW-0812">Transmembrane</keyword>
<evidence type="ECO:0000313" key="10">
    <source>
        <dbReference type="EMBL" id="SDY44171.1"/>
    </source>
</evidence>
<dbReference type="PANTHER" id="PTHR22911:SF137">
    <property type="entry name" value="SOLUTE CARRIER FAMILY 35 MEMBER G2-RELATED"/>
    <property type="match status" value="1"/>
</dbReference>
<feature type="transmembrane region" description="Helical" evidence="8">
    <location>
        <begin position="252"/>
        <end position="274"/>
    </location>
</feature>
<evidence type="ECO:0000313" key="11">
    <source>
        <dbReference type="Proteomes" id="UP000198891"/>
    </source>
</evidence>
<keyword evidence="3" id="KW-0813">Transport</keyword>
<dbReference type="InterPro" id="IPR000620">
    <property type="entry name" value="EamA_dom"/>
</dbReference>
<feature type="transmembrane region" description="Helical" evidence="8">
    <location>
        <begin position="190"/>
        <end position="211"/>
    </location>
</feature>
<dbReference type="InterPro" id="IPR037185">
    <property type="entry name" value="EmrE-like"/>
</dbReference>
<feature type="transmembrane region" description="Helical" evidence="8">
    <location>
        <begin position="162"/>
        <end position="178"/>
    </location>
</feature>
<protein>
    <submittedName>
        <fullName evidence="10">Chloramphenicol-sensitive protein RarD</fullName>
    </submittedName>
</protein>
<feature type="transmembrane region" description="Helical" evidence="8">
    <location>
        <begin position="139"/>
        <end position="156"/>
    </location>
</feature>
<evidence type="ECO:0000256" key="6">
    <source>
        <dbReference type="ARBA" id="ARBA00022989"/>
    </source>
</evidence>
<accession>A0A1H3JWB9</accession>
<feature type="transmembrane region" description="Helical" evidence="8">
    <location>
        <begin position="223"/>
        <end position="245"/>
    </location>
</feature>
<evidence type="ECO:0000256" key="5">
    <source>
        <dbReference type="ARBA" id="ARBA00022692"/>
    </source>
</evidence>
<evidence type="ECO:0000256" key="8">
    <source>
        <dbReference type="SAM" id="Phobius"/>
    </source>
</evidence>
<evidence type="ECO:0000256" key="2">
    <source>
        <dbReference type="ARBA" id="ARBA00007362"/>
    </source>
</evidence>
<feature type="transmembrane region" description="Helical" evidence="8">
    <location>
        <begin position="21"/>
        <end position="40"/>
    </location>
</feature>
<dbReference type="GO" id="GO:0005886">
    <property type="term" value="C:plasma membrane"/>
    <property type="evidence" value="ECO:0007669"/>
    <property type="project" value="UniProtKB-SubCell"/>
</dbReference>
<gene>
    <name evidence="10" type="ORF">SAMN05216554_0333</name>
</gene>
<feature type="domain" description="EamA" evidence="9">
    <location>
        <begin position="19"/>
        <end position="154"/>
    </location>
</feature>
<dbReference type="Pfam" id="PF00892">
    <property type="entry name" value="EamA"/>
    <property type="match status" value="1"/>
</dbReference>
<evidence type="ECO:0000259" key="9">
    <source>
        <dbReference type="Pfam" id="PF00892"/>
    </source>
</evidence>
<keyword evidence="7 8" id="KW-0472">Membrane</keyword>
<feature type="transmembrane region" description="Helical" evidence="8">
    <location>
        <begin position="52"/>
        <end position="71"/>
    </location>
</feature>
<reference evidence="10 11" key="1">
    <citation type="submission" date="2016-10" db="EMBL/GenBank/DDBJ databases">
        <authorList>
            <person name="de Groot N.N."/>
        </authorList>
    </citation>
    <scope>NUCLEOTIDE SEQUENCE [LARGE SCALE GENOMIC DNA]</scope>
    <source>
        <strain evidence="10 11">CGMCC 4.3491</strain>
    </source>
</reference>
<dbReference type="PANTHER" id="PTHR22911">
    <property type="entry name" value="ACYL-MALONYL CONDENSING ENZYME-RELATED"/>
    <property type="match status" value="1"/>
</dbReference>
<evidence type="ECO:0000256" key="1">
    <source>
        <dbReference type="ARBA" id="ARBA00004651"/>
    </source>
</evidence>
<comment type="similarity">
    <text evidence="2">Belongs to the EamA transporter family.</text>
</comment>
<dbReference type="SUPFAM" id="SSF103481">
    <property type="entry name" value="Multidrug resistance efflux transporter EmrE"/>
    <property type="match status" value="2"/>
</dbReference>
<dbReference type="STRING" id="381665.SAMN05216554_0333"/>
<evidence type="ECO:0000256" key="3">
    <source>
        <dbReference type="ARBA" id="ARBA00022448"/>
    </source>
</evidence>
<proteinExistence type="inferred from homology"/>
<feature type="transmembrane region" description="Helical" evidence="8">
    <location>
        <begin position="115"/>
        <end position="132"/>
    </location>
</feature>
<feature type="transmembrane region" description="Helical" evidence="8">
    <location>
        <begin position="280"/>
        <end position="298"/>
    </location>
</feature>
<keyword evidence="4" id="KW-1003">Cell membrane</keyword>
<dbReference type="RefSeq" id="WP_245741175.1">
    <property type="nucleotide sequence ID" value="NZ_FNPZ01000001.1"/>
</dbReference>